<evidence type="ECO:0000313" key="2">
    <source>
        <dbReference type="Proteomes" id="UP000262699"/>
    </source>
</evidence>
<comment type="caution">
    <text evidence="1">The sequence shown here is derived from an EMBL/GenBank/DDBJ whole genome shotgun (WGS) entry which is preliminary data.</text>
</comment>
<proteinExistence type="predicted"/>
<dbReference type="Proteomes" id="UP000262699">
    <property type="component" value="Unassembled WGS sequence"/>
</dbReference>
<gene>
    <name evidence="1" type="ORF">DEP91_09455</name>
</gene>
<dbReference type="InterPro" id="IPR021955">
    <property type="entry name" value="DUF3572"/>
</dbReference>
<organism evidence="1 2">
    <name type="scientific">Sphingomonas bacterium</name>
    <dbReference type="NCBI Taxonomy" id="1895847"/>
    <lineage>
        <taxon>Bacteria</taxon>
        <taxon>Pseudomonadati</taxon>
        <taxon>Pseudomonadota</taxon>
        <taxon>Alphaproteobacteria</taxon>
        <taxon>Sphingomonadales</taxon>
        <taxon>Sphingomonadaceae</taxon>
        <taxon>Sphingomonas</taxon>
    </lineage>
</organism>
<dbReference type="Pfam" id="PF12096">
    <property type="entry name" value="DUF3572"/>
    <property type="match status" value="1"/>
</dbReference>
<dbReference type="AlphaFoldDB" id="A0A3D0WCB0"/>
<dbReference type="EMBL" id="DOYJ01000259">
    <property type="protein sequence ID" value="HCB76385.1"/>
    <property type="molecule type" value="Genomic_DNA"/>
</dbReference>
<name>A0A3D0WCB0_9SPHN</name>
<reference evidence="1 2" key="1">
    <citation type="journal article" date="2018" name="Nat. Biotechnol.">
        <title>A standardized bacterial taxonomy based on genome phylogeny substantially revises the tree of life.</title>
        <authorList>
            <person name="Parks D.H."/>
            <person name="Chuvochina M."/>
            <person name="Waite D.W."/>
            <person name="Rinke C."/>
            <person name="Skarshewski A."/>
            <person name="Chaumeil P.A."/>
            <person name="Hugenholtz P."/>
        </authorList>
    </citation>
    <scope>NUCLEOTIDE SEQUENCE [LARGE SCALE GENOMIC DNA]</scope>
    <source>
        <strain evidence="1">UBA9015</strain>
    </source>
</reference>
<evidence type="ECO:0000313" key="1">
    <source>
        <dbReference type="EMBL" id="HCB76385.1"/>
    </source>
</evidence>
<protein>
    <submittedName>
        <fullName evidence="1">DUF3572 domain-containing protein</fullName>
    </submittedName>
</protein>
<sequence length="92" mass="9640">MPIRETNAEPDPRAIALGALGWAVSDGTRADRLLATTGLDPADLRARAGEPAVLAAVLGFIEAHEPDLLACADALGIEPAVLVRARMRLESE</sequence>
<accession>A0A3D0WCB0</accession>